<evidence type="ECO:0000313" key="1">
    <source>
        <dbReference type="EMBL" id="CAH2036940.1"/>
    </source>
</evidence>
<reference evidence="1" key="1">
    <citation type="submission" date="2022-03" db="EMBL/GenBank/DDBJ databases">
        <authorList>
            <person name="Martin H S."/>
        </authorList>
    </citation>
    <scope>NUCLEOTIDE SEQUENCE</scope>
</reference>
<organism evidence="1 2">
    <name type="scientific">Iphiclides podalirius</name>
    <name type="common">scarce swallowtail</name>
    <dbReference type="NCBI Taxonomy" id="110791"/>
    <lineage>
        <taxon>Eukaryota</taxon>
        <taxon>Metazoa</taxon>
        <taxon>Ecdysozoa</taxon>
        <taxon>Arthropoda</taxon>
        <taxon>Hexapoda</taxon>
        <taxon>Insecta</taxon>
        <taxon>Pterygota</taxon>
        <taxon>Neoptera</taxon>
        <taxon>Endopterygota</taxon>
        <taxon>Lepidoptera</taxon>
        <taxon>Glossata</taxon>
        <taxon>Ditrysia</taxon>
        <taxon>Papilionoidea</taxon>
        <taxon>Papilionidae</taxon>
        <taxon>Papilioninae</taxon>
        <taxon>Iphiclides</taxon>
    </lineage>
</organism>
<keyword evidence="2" id="KW-1185">Reference proteome</keyword>
<protein>
    <submittedName>
        <fullName evidence="1">Uncharacterized protein</fullName>
    </submittedName>
</protein>
<evidence type="ECO:0000313" key="2">
    <source>
        <dbReference type="Proteomes" id="UP000837857"/>
    </source>
</evidence>
<feature type="non-terminal residue" evidence="1">
    <location>
        <position position="151"/>
    </location>
</feature>
<dbReference type="Proteomes" id="UP000837857">
    <property type="component" value="Chromosome 10"/>
</dbReference>
<dbReference type="EMBL" id="OW152822">
    <property type="protein sequence ID" value="CAH2036940.1"/>
    <property type="molecule type" value="Genomic_DNA"/>
</dbReference>
<sequence length="151" mass="16793">MTSPQDSVRQIATDAPSRGLFAFTRQATFLDVFIAYDQRCTHVGPLGPFKLRDHRYLIRGAARYALSRTVKINSPGSSYTRRYSTMGPIENWYPAINAAYNGTHSSPGLFACIRPGAWGTKRQGYQMAFRMARRRRVVAGGSAIGTFPLPT</sequence>
<accession>A0ABN8HRV6</accession>
<proteinExistence type="predicted"/>
<name>A0ABN8HRV6_9NEOP</name>
<gene>
    <name evidence="1" type="ORF">IPOD504_LOCUS945</name>
</gene>